<evidence type="ECO:0000256" key="4">
    <source>
        <dbReference type="SAM" id="Phobius"/>
    </source>
</evidence>
<dbReference type="EMBL" id="CAJFCJ010000004">
    <property type="protein sequence ID" value="CAD5113865.1"/>
    <property type="molecule type" value="Genomic_DNA"/>
</dbReference>
<keyword evidence="2" id="KW-0677">Repeat</keyword>
<accession>A0A7I8VDR4</accession>
<organism evidence="5 6">
    <name type="scientific">Dimorphilus gyrociliatus</name>
    <dbReference type="NCBI Taxonomy" id="2664684"/>
    <lineage>
        <taxon>Eukaryota</taxon>
        <taxon>Metazoa</taxon>
        <taxon>Spiralia</taxon>
        <taxon>Lophotrochozoa</taxon>
        <taxon>Annelida</taxon>
        <taxon>Polychaeta</taxon>
        <taxon>Polychaeta incertae sedis</taxon>
        <taxon>Dinophilidae</taxon>
        <taxon>Dimorphilus</taxon>
    </lineage>
</organism>
<dbReference type="AlphaFoldDB" id="A0A7I8VDR4"/>
<gene>
    <name evidence="5" type="ORF">DGYR_LOCUS2787</name>
</gene>
<name>A0A7I8VDR4_9ANNE</name>
<dbReference type="PANTHER" id="PTHR15454:SF19">
    <property type="entry name" value="LEUCINE-RICH REPEAT-CONTAINING PROTEIN 51"/>
    <property type="match status" value="1"/>
</dbReference>
<keyword evidence="4" id="KW-0812">Transmembrane</keyword>
<keyword evidence="6" id="KW-1185">Reference proteome</keyword>
<dbReference type="InterPro" id="IPR001611">
    <property type="entry name" value="Leu-rich_rpt"/>
</dbReference>
<evidence type="ECO:0000256" key="1">
    <source>
        <dbReference type="ARBA" id="ARBA00022614"/>
    </source>
</evidence>
<dbReference type="InterPro" id="IPR032675">
    <property type="entry name" value="LRR_dom_sf"/>
</dbReference>
<dbReference type="GO" id="GO:0005737">
    <property type="term" value="C:cytoplasm"/>
    <property type="evidence" value="ECO:0007669"/>
    <property type="project" value="TreeGrafter"/>
</dbReference>
<evidence type="ECO:0000256" key="3">
    <source>
        <dbReference type="SAM" id="MobiDB-lite"/>
    </source>
</evidence>
<dbReference type="SUPFAM" id="SSF52058">
    <property type="entry name" value="L domain-like"/>
    <property type="match status" value="1"/>
</dbReference>
<keyword evidence="4" id="KW-0472">Membrane</keyword>
<keyword evidence="1" id="KW-0433">Leucine-rich repeat</keyword>
<evidence type="ECO:0000313" key="6">
    <source>
        <dbReference type="Proteomes" id="UP000549394"/>
    </source>
</evidence>
<feature type="compositionally biased region" description="Basic and acidic residues" evidence="3">
    <location>
        <begin position="467"/>
        <end position="484"/>
    </location>
</feature>
<protein>
    <submittedName>
        <fullName evidence="5">DgyrCDS3029</fullName>
    </submittedName>
</protein>
<comment type="caution">
    <text evidence="5">The sequence shown here is derived from an EMBL/GenBank/DDBJ whole genome shotgun (WGS) entry which is preliminary data.</text>
</comment>
<sequence>MENITTVKYQTAFTAFEALLKSLCLNDFPCGMGNWRENHKSKKKKIEHIDTIESKFSVTLKDYGVKHEKVDNLQELTKIKQSPWKEDYSWSDEAEDLRKFAIHSPWMLNEKFIFEFFKSLKISDKNIREIDAKMLLLTNLEQLTLTANHIQSIESHHLPKKLQVLELYANEISSLADLCSKPPPLLHLGLGRNIINTTDDYITGGFWPNLLSLDMSFNDLSDLHDIIGKLQTLPKLRNLILQGNPISLIPGYRGYTIDCLRKLAYLDDRPITADEKHHFKGLSRRGESVLNEANFDFDVSYIKNIPIPDEVKEPENFPEYPKIIRNYFVQFTFLKQESSGADVLEIMDDDDISTNKPSFRDSEADDEQLTSRQQSSMGHSVLAQSPVIIQSPIQENVEDGTTHVKSSKVPWAPGELMIEWKDTIARDDLLSLRNFLTKEMNVELVEEKILAYPPEMEDEIETGSMRSDSKKKDKNKTKPDKRDHKVYIKARNHHQHIGLIHIILYIIIFCYIYTNKPFCMNVKYFIYIIYIVIVYNY</sequence>
<keyword evidence="4" id="KW-1133">Transmembrane helix</keyword>
<evidence type="ECO:0000313" key="5">
    <source>
        <dbReference type="EMBL" id="CAD5113865.1"/>
    </source>
</evidence>
<dbReference type="Gene3D" id="3.80.10.10">
    <property type="entry name" value="Ribonuclease Inhibitor"/>
    <property type="match status" value="1"/>
</dbReference>
<dbReference type="PROSITE" id="PS51450">
    <property type="entry name" value="LRR"/>
    <property type="match status" value="1"/>
</dbReference>
<dbReference type="PANTHER" id="PTHR15454">
    <property type="entry name" value="NISCHARIN RELATED"/>
    <property type="match status" value="1"/>
</dbReference>
<dbReference type="OrthoDB" id="433501at2759"/>
<feature type="transmembrane region" description="Helical" evidence="4">
    <location>
        <begin position="497"/>
        <end position="514"/>
    </location>
</feature>
<proteinExistence type="predicted"/>
<feature type="region of interest" description="Disordered" evidence="3">
    <location>
        <begin position="354"/>
        <end position="380"/>
    </location>
</feature>
<feature type="transmembrane region" description="Helical" evidence="4">
    <location>
        <begin position="520"/>
        <end position="536"/>
    </location>
</feature>
<dbReference type="Proteomes" id="UP000549394">
    <property type="component" value="Unassembled WGS sequence"/>
</dbReference>
<evidence type="ECO:0000256" key="2">
    <source>
        <dbReference type="ARBA" id="ARBA00022737"/>
    </source>
</evidence>
<feature type="region of interest" description="Disordered" evidence="3">
    <location>
        <begin position="459"/>
        <end position="484"/>
    </location>
</feature>
<reference evidence="5 6" key="1">
    <citation type="submission" date="2020-08" db="EMBL/GenBank/DDBJ databases">
        <authorList>
            <person name="Hejnol A."/>
        </authorList>
    </citation>
    <scope>NUCLEOTIDE SEQUENCE [LARGE SCALE GENOMIC DNA]</scope>
</reference>